<protein>
    <submittedName>
        <fullName evidence="1">Uncharacterized protein</fullName>
    </submittedName>
</protein>
<dbReference type="AlphaFoldDB" id="F4FY45"/>
<keyword evidence="2" id="KW-1185">Reference proteome</keyword>
<organism evidence="1 2">
    <name type="scientific">Metallosphaera cuprina (strain Ar-4)</name>
    <dbReference type="NCBI Taxonomy" id="1006006"/>
    <lineage>
        <taxon>Archaea</taxon>
        <taxon>Thermoproteota</taxon>
        <taxon>Thermoprotei</taxon>
        <taxon>Sulfolobales</taxon>
        <taxon>Sulfolobaceae</taxon>
        <taxon>Metallosphaera</taxon>
    </lineage>
</organism>
<accession>F4FY45</accession>
<sequence length="39" mass="4412">MFIKVPSLEVIETEPPTLLVTLKGSRSLKLQQFASLFSY</sequence>
<proteinExistence type="predicted"/>
<reference evidence="1 2" key="1">
    <citation type="journal article" date="2011" name="J. Bacteriol.">
        <title>Complete genome sequence of Metallosphaera cuprina, a metal sulfide-oxidizing archaeon from a hot spring.</title>
        <authorList>
            <person name="Liu L.J."/>
            <person name="You X.Y."/>
            <person name="Zheng H."/>
            <person name="Wang S."/>
            <person name="Jiang C.Y."/>
            <person name="Liu S.J."/>
        </authorList>
    </citation>
    <scope>NUCLEOTIDE SEQUENCE [LARGE SCALE GENOMIC DNA]</scope>
    <source>
        <strain evidence="1 2">Ar-4</strain>
    </source>
</reference>
<gene>
    <name evidence="1" type="ordered locus">Mcup_1315</name>
</gene>
<dbReference type="KEGG" id="mcn:Mcup_1315"/>
<name>F4FY45_METCR</name>
<dbReference type="HOGENOM" id="CLU_3302699_0_0_2"/>
<dbReference type="Proteomes" id="UP000007812">
    <property type="component" value="Chromosome"/>
</dbReference>
<evidence type="ECO:0000313" key="1">
    <source>
        <dbReference type="EMBL" id="AEB95418.1"/>
    </source>
</evidence>
<dbReference type="EMBL" id="CP002656">
    <property type="protein sequence ID" value="AEB95418.1"/>
    <property type="molecule type" value="Genomic_DNA"/>
</dbReference>
<evidence type="ECO:0000313" key="2">
    <source>
        <dbReference type="Proteomes" id="UP000007812"/>
    </source>
</evidence>